<protein>
    <submittedName>
        <fullName evidence="1">Uncharacterized protein</fullName>
    </submittedName>
</protein>
<reference evidence="1 2" key="1">
    <citation type="submission" date="2021-03" db="EMBL/GenBank/DDBJ databases">
        <title>Genomic Encyclopedia of Type Strains, Phase IV (KMG-IV): sequencing the most valuable type-strain genomes for metagenomic binning, comparative biology and taxonomic classification.</title>
        <authorList>
            <person name="Goeker M."/>
        </authorList>
    </citation>
    <scope>NUCLEOTIDE SEQUENCE [LARGE SCALE GENOMIC DNA]</scope>
    <source>
        <strain evidence="1 2">DSM 28783</strain>
    </source>
</reference>
<name>A0ABS4KSQ0_9CLOT</name>
<evidence type="ECO:0000313" key="1">
    <source>
        <dbReference type="EMBL" id="MBP2033060.1"/>
    </source>
</evidence>
<accession>A0ABS4KSQ0</accession>
<evidence type="ECO:0000313" key="2">
    <source>
        <dbReference type="Proteomes" id="UP001519307"/>
    </source>
</evidence>
<gene>
    <name evidence="1" type="ORF">J2Z42_001743</name>
</gene>
<dbReference type="Proteomes" id="UP001519307">
    <property type="component" value="Unassembled WGS sequence"/>
</dbReference>
<sequence>MILFLTNVLTGKEKVAIINIIMMIEQEERHKLIIETAEKKEMRN</sequence>
<organism evidence="1 2">
    <name type="scientific">Clostridium algifaecis</name>
    <dbReference type="NCBI Taxonomy" id="1472040"/>
    <lineage>
        <taxon>Bacteria</taxon>
        <taxon>Bacillati</taxon>
        <taxon>Bacillota</taxon>
        <taxon>Clostridia</taxon>
        <taxon>Eubacteriales</taxon>
        <taxon>Clostridiaceae</taxon>
        <taxon>Clostridium</taxon>
    </lineage>
</organism>
<proteinExistence type="predicted"/>
<keyword evidence="2" id="KW-1185">Reference proteome</keyword>
<comment type="caution">
    <text evidence="1">The sequence shown here is derived from an EMBL/GenBank/DDBJ whole genome shotgun (WGS) entry which is preliminary data.</text>
</comment>
<dbReference type="EMBL" id="JAGGLM010000010">
    <property type="protein sequence ID" value="MBP2033060.1"/>
    <property type="molecule type" value="Genomic_DNA"/>
</dbReference>